<accession>A4JV97</accession>
<sequence>MTIKFGALSQAPAGDEDAERLLSLSEDELEASSRGKPMRELSGGAARPDDAPATGSAADEAIEPVAAADVAKAEDAWVGEGGNPAPDDLPEDQEPKLATDPKVDEAGAQKAVRSRKEKGLSSLARLASGKLDKSDVSLKPSGAAQSIMKSAPADRFATDADLQDLLSGLSGPTPASELHEKPAADSAPAQAQHELAAAPTRTAAVGAAAVPAAAQTVGDVVGQGIAGVVAAPFLAMTSAHRHLRQRFSTQPAAERAAGAQASAALSAGVPLAALARLEKISTWKCDQIEKSANAVLAAADGLRGVDGFVVWEDGVTKEANKRGVSPSEVIVQMRHDADLAPLREQMTALWRDNPAAVAAYRRESDVFEKHLKDVREKFANSDETVRSRVTEAMKGVETQTSDLPGFGTNEGEYTATLGERVREMARAMIALLEALVARLTGKAPADSAPEISG</sequence>
<gene>
    <name evidence="2" type="ordered locus">Bcep1808_7323</name>
</gene>
<proteinExistence type="predicted"/>
<evidence type="ECO:0000256" key="1">
    <source>
        <dbReference type="SAM" id="MobiDB-lite"/>
    </source>
</evidence>
<feature type="compositionally biased region" description="Basic and acidic residues" evidence="1">
    <location>
        <begin position="93"/>
        <end position="107"/>
    </location>
</feature>
<geneLocation type="plasmid" evidence="2 3">
    <name>pBVIE03</name>
</geneLocation>
<feature type="region of interest" description="Disordered" evidence="1">
    <location>
        <begin position="1"/>
        <end position="120"/>
    </location>
</feature>
<dbReference type="AlphaFoldDB" id="A4JV97"/>
<feature type="region of interest" description="Disordered" evidence="1">
    <location>
        <begin position="165"/>
        <end position="190"/>
    </location>
</feature>
<dbReference type="Proteomes" id="UP000002287">
    <property type="component" value="Plasmid pBVIE03"/>
</dbReference>
<feature type="compositionally biased region" description="Low complexity" evidence="1">
    <location>
        <begin position="57"/>
        <end position="70"/>
    </location>
</feature>
<evidence type="ECO:0000313" key="3">
    <source>
        <dbReference type="Proteomes" id="UP000002287"/>
    </source>
</evidence>
<dbReference type="KEGG" id="bvi:Bcep1808_7323"/>
<reference evidence="2 3" key="1">
    <citation type="submission" date="2007-03" db="EMBL/GenBank/DDBJ databases">
        <title>Complete sequence of plasmid pBVIE03 of Burkholderia vietnamiensis G4.</title>
        <authorList>
            <consortium name="US DOE Joint Genome Institute"/>
            <person name="Copeland A."/>
            <person name="Lucas S."/>
            <person name="Lapidus A."/>
            <person name="Barry K."/>
            <person name="Detter J.C."/>
            <person name="Glavina del Rio T."/>
            <person name="Hammon N."/>
            <person name="Israni S."/>
            <person name="Dalin E."/>
            <person name="Tice H."/>
            <person name="Pitluck S."/>
            <person name="Chain P."/>
            <person name="Malfatti S."/>
            <person name="Shin M."/>
            <person name="Vergez L."/>
            <person name="Schmutz J."/>
            <person name="Larimer F."/>
            <person name="Land M."/>
            <person name="Hauser L."/>
            <person name="Kyrpides N."/>
            <person name="Tiedje J."/>
            <person name="Richardson P."/>
        </authorList>
    </citation>
    <scope>NUCLEOTIDE SEQUENCE [LARGE SCALE GENOMIC DNA]</scope>
    <source>
        <strain evidence="3">G4 / LMG 22486</strain>
        <plasmid evidence="2 3">pBVIE03</plasmid>
    </source>
</reference>
<dbReference type="HOGENOM" id="CLU_603672_0_0_4"/>
<keyword evidence="2" id="KW-0614">Plasmid</keyword>
<dbReference type="EMBL" id="CP000619">
    <property type="protein sequence ID" value="ABO60200.1"/>
    <property type="molecule type" value="Genomic_DNA"/>
</dbReference>
<protein>
    <submittedName>
        <fullName evidence="2">Uncharacterized protein</fullName>
    </submittedName>
</protein>
<organism evidence="2 3">
    <name type="scientific">Burkholderia vietnamiensis (strain G4 / LMG 22486)</name>
    <name type="common">Burkholderia cepacia (strain R1808)</name>
    <dbReference type="NCBI Taxonomy" id="269482"/>
    <lineage>
        <taxon>Bacteria</taxon>
        <taxon>Pseudomonadati</taxon>
        <taxon>Pseudomonadota</taxon>
        <taxon>Betaproteobacteria</taxon>
        <taxon>Burkholderiales</taxon>
        <taxon>Burkholderiaceae</taxon>
        <taxon>Burkholderia</taxon>
        <taxon>Burkholderia cepacia complex</taxon>
    </lineage>
</organism>
<evidence type="ECO:0000313" key="2">
    <source>
        <dbReference type="EMBL" id="ABO60200.1"/>
    </source>
</evidence>
<name>A4JV97_BURVG</name>